<dbReference type="PROSITE" id="PS51915">
    <property type="entry name" value="ZAD"/>
    <property type="match status" value="1"/>
</dbReference>
<dbReference type="PROSITE" id="PS00028">
    <property type="entry name" value="ZINC_FINGER_C2H2_1"/>
    <property type="match status" value="11"/>
</dbReference>
<dbReference type="Proteomes" id="UP000752696">
    <property type="component" value="Unassembled WGS sequence"/>
</dbReference>
<evidence type="ECO:0000313" key="15">
    <source>
        <dbReference type="EMBL" id="CAD1468909.1"/>
    </source>
</evidence>
<feature type="domain" description="C2H2-type" evidence="13">
    <location>
        <begin position="623"/>
        <end position="649"/>
    </location>
</feature>
<name>A0A6V7GVC9_9HYME</name>
<dbReference type="SUPFAM" id="SSF57716">
    <property type="entry name" value="Glucocorticoid receptor-like (DNA-binding domain)"/>
    <property type="match status" value="1"/>
</dbReference>
<dbReference type="SUPFAM" id="SSF57667">
    <property type="entry name" value="beta-beta-alpha zinc fingers"/>
    <property type="match status" value="5"/>
</dbReference>
<protein>
    <recommendedName>
        <fullName evidence="17">Protein krueppel</fullName>
    </recommendedName>
</protein>
<gene>
    <name evidence="15" type="ORF">MHI_LOCUS84766</name>
</gene>
<dbReference type="PANTHER" id="PTHR24393:SF15">
    <property type="entry name" value="IP01243P-RELATED"/>
    <property type="match status" value="1"/>
</dbReference>
<dbReference type="AlphaFoldDB" id="A0A6V7GVC9"/>
<dbReference type="FunFam" id="3.30.160.60:FF:000534">
    <property type="entry name" value="zinc finger protein 674"/>
    <property type="match status" value="1"/>
</dbReference>
<reference evidence="15" key="1">
    <citation type="submission" date="2020-07" db="EMBL/GenBank/DDBJ databases">
        <authorList>
            <person name="Nazaruddin N."/>
        </authorList>
    </citation>
    <scope>NUCLEOTIDE SEQUENCE</scope>
</reference>
<proteinExistence type="inferred from homology"/>
<dbReference type="SMART" id="SM00868">
    <property type="entry name" value="zf-AD"/>
    <property type="match status" value="1"/>
</dbReference>
<comment type="subcellular location">
    <subcellularLocation>
        <location evidence="1">Nucleus</location>
    </subcellularLocation>
</comment>
<feature type="binding site" evidence="12">
    <location>
        <position position="17"/>
    </location>
    <ligand>
        <name>Zn(2+)</name>
        <dbReference type="ChEBI" id="CHEBI:29105"/>
    </ligand>
</feature>
<evidence type="ECO:0000256" key="11">
    <source>
        <dbReference type="PROSITE-ProRule" id="PRU00042"/>
    </source>
</evidence>
<accession>A0A6V7GVC9</accession>
<dbReference type="Gene3D" id="3.30.160.60">
    <property type="entry name" value="Classic Zinc Finger"/>
    <property type="match status" value="8"/>
</dbReference>
<feature type="binding site" evidence="12">
    <location>
        <position position="20"/>
    </location>
    <ligand>
        <name>Zn(2+)</name>
        <dbReference type="ChEBI" id="CHEBI:29105"/>
    </ligand>
</feature>
<evidence type="ECO:0000256" key="5">
    <source>
        <dbReference type="ARBA" id="ARBA00022771"/>
    </source>
</evidence>
<sequence>MFIVTKEIDSENIGKLCRTCLREDGDKMVCLFVGPAESSLAAKLRSLSCLEVIQIFKLVWQGDGLPEKMCDRCVTRAESALLYREQCRAADRALRQAVLKVSGLTSYAAGYKLYQQNQGFVPIQNSHKTLKCIECGAVFTNYQDLCTHSRSHLPFVQDDIPMQHMHIVESQNPYFNFNFGHLSTNLTNESIQHAQLSPLIRSNVMQMIPTNGENPSRAACALHCSLCNRTFTNRHQLISHSITHTSESIEMPCDNENIDICENSNQIPQNLSYERSINSVGNSIQNLSYHRSTTNDNNEMQTLGFPENMDLGDEVRECGSRIRNTTIPDSNSYNIDNCRAAKFAKSFERTDNRESIDRYQSYPSNLNYSKQQIENEHSVTVQQVQVKKYKCDVCCKSFSQKSKLLTHRFSHSGQQPFKCLSCEKGYSSKSKLNAHMRLHTKTNVHPCKMCDKIFAYPSYLREHLKTHKRSSNNNAKIEENKTFECVNCKKKFRLLKNLKAHERLHTGKGLVRCEICDKTFSRNYNLKIHLRTHKATRPHKCEYCNKCFAQKGNLAEHMRIHTKVKPFECKVCGKRFSQSSHLKNHEVSHTTVRQHQCRLCGKRFKLANHLKRHLILHNGTKSYKCHQCNQLFSQAFSLTRHLKRHDSHT</sequence>
<keyword evidence="9" id="KW-0804">Transcription</keyword>
<evidence type="ECO:0000256" key="4">
    <source>
        <dbReference type="ARBA" id="ARBA00022737"/>
    </source>
</evidence>
<evidence type="ECO:0000259" key="13">
    <source>
        <dbReference type="PROSITE" id="PS50157"/>
    </source>
</evidence>
<feature type="domain" description="C2H2-type" evidence="13">
    <location>
        <begin position="539"/>
        <end position="566"/>
    </location>
</feature>
<feature type="domain" description="C2H2-type" evidence="13">
    <location>
        <begin position="222"/>
        <end position="249"/>
    </location>
</feature>
<dbReference type="InterPro" id="IPR012934">
    <property type="entry name" value="Znf_AD"/>
</dbReference>
<comment type="similarity">
    <text evidence="2">Belongs to the krueppel C2H2-type zinc-finger protein family.</text>
</comment>
<evidence type="ECO:0000256" key="7">
    <source>
        <dbReference type="ARBA" id="ARBA00023015"/>
    </source>
</evidence>
<dbReference type="InterPro" id="IPR013087">
    <property type="entry name" value="Znf_C2H2_type"/>
</dbReference>
<keyword evidence="3 12" id="KW-0479">Metal-binding</keyword>
<evidence type="ECO:0000259" key="14">
    <source>
        <dbReference type="PROSITE" id="PS51915"/>
    </source>
</evidence>
<keyword evidence="16" id="KW-1185">Reference proteome</keyword>
<dbReference type="GO" id="GO:0001228">
    <property type="term" value="F:DNA-binding transcription activator activity, RNA polymerase II-specific"/>
    <property type="evidence" value="ECO:0007669"/>
    <property type="project" value="TreeGrafter"/>
</dbReference>
<keyword evidence="8" id="KW-0238">DNA-binding</keyword>
<dbReference type="EMBL" id="CAJDYZ010001471">
    <property type="protein sequence ID" value="CAD1468909.1"/>
    <property type="molecule type" value="Genomic_DNA"/>
</dbReference>
<feature type="domain" description="C2H2-type" evidence="13">
    <location>
        <begin position="417"/>
        <end position="444"/>
    </location>
</feature>
<evidence type="ECO:0000256" key="3">
    <source>
        <dbReference type="ARBA" id="ARBA00022723"/>
    </source>
</evidence>
<keyword evidence="4" id="KW-0677">Repeat</keyword>
<evidence type="ECO:0008006" key="17">
    <source>
        <dbReference type="Google" id="ProtNLM"/>
    </source>
</evidence>
<keyword evidence="6 12" id="KW-0862">Zinc</keyword>
<feature type="domain" description="C2H2-type" evidence="13">
    <location>
        <begin position="483"/>
        <end position="510"/>
    </location>
</feature>
<evidence type="ECO:0000256" key="1">
    <source>
        <dbReference type="ARBA" id="ARBA00004123"/>
    </source>
</evidence>
<dbReference type="PANTHER" id="PTHR24393">
    <property type="entry name" value="ZINC FINGER PROTEIN"/>
    <property type="match status" value="1"/>
</dbReference>
<evidence type="ECO:0000256" key="2">
    <source>
        <dbReference type="ARBA" id="ARBA00006991"/>
    </source>
</evidence>
<dbReference type="PROSITE" id="PS50157">
    <property type="entry name" value="ZINC_FINGER_C2H2_2"/>
    <property type="match status" value="11"/>
</dbReference>
<feature type="domain" description="C2H2-type" evidence="13">
    <location>
        <begin position="389"/>
        <end position="416"/>
    </location>
</feature>
<dbReference type="InterPro" id="IPR036236">
    <property type="entry name" value="Znf_C2H2_sf"/>
</dbReference>
<evidence type="ECO:0000313" key="16">
    <source>
        <dbReference type="Proteomes" id="UP000752696"/>
    </source>
</evidence>
<feature type="domain" description="C2H2-type" evidence="13">
    <location>
        <begin position="130"/>
        <end position="152"/>
    </location>
</feature>
<dbReference type="GO" id="GO:0000978">
    <property type="term" value="F:RNA polymerase II cis-regulatory region sequence-specific DNA binding"/>
    <property type="evidence" value="ECO:0007669"/>
    <property type="project" value="TreeGrafter"/>
</dbReference>
<feature type="domain" description="C2H2-type" evidence="13">
    <location>
        <begin position="511"/>
        <end position="538"/>
    </location>
</feature>
<feature type="binding site" evidence="12">
    <location>
        <position position="73"/>
    </location>
    <ligand>
        <name>Zn(2+)</name>
        <dbReference type="ChEBI" id="CHEBI:29105"/>
    </ligand>
</feature>
<dbReference type="SMART" id="SM00355">
    <property type="entry name" value="ZnF_C2H2"/>
    <property type="match status" value="11"/>
</dbReference>
<dbReference type="OrthoDB" id="6077919at2759"/>
<dbReference type="Pfam" id="PF12874">
    <property type="entry name" value="zf-met"/>
    <property type="match status" value="1"/>
</dbReference>
<dbReference type="FunFam" id="3.30.160.60:FF:000065">
    <property type="entry name" value="B-cell CLL/lymphoma 6, member B"/>
    <property type="match status" value="2"/>
</dbReference>
<organism evidence="15 16">
    <name type="scientific">Heterotrigona itama</name>
    <dbReference type="NCBI Taxonomy" id="395501"/>
    <lineage>
        <taxon>Eukaryota</taxon>
        <taxon>Metazoa</taxon>
        <taxon>Ecdysozoa</taxon>
        <taxon>Arthropoda</taxon>
        <taxon>Hexapoda</taxon>
        <taxon>Insecta</taxon>
        <taxon>Pterygota</taxon>
        <taxon>Neoptera</taxon>
        <taxon>Endopterygota</taxon>
        <taxon>Hymenoptera</taxon>
        <taxon>Apocrita</taxon>
        <taxon>Aculeata</taxon>
        <taxon>Apoidea</taxon>
        <taxon>Anthophila</taxon>
        <taxon>Apidae</taxon>
        <taxon>Heterotrigona</taxon>
    </lineage>
</organism>
<dbReference type="GO" id="GO:0008270">
    <property type="term" value="F:zinc ion binding"/>
    <property type="evidence" value="ECO:0007669"/>
    <property type="project" value="UniProtKB-UniRule"/>
</dbReference>
<dbReference type="Pfam" id="PF00096">
    <property type="entry name" value="zf-C2H2"/>
    <property type="match status" value="8"/>
</dbReference>
<feature type="domain" description="ZAD" evidence="14">
    <location>
        <begin position="15"/>
        <end position="97"/>
    </location>
</feature>
<evidence type="ECO:0000256" key="8">
    <source>
        <dbReference type="ARBA" id="ARBA00023125"/>
    </source>
</evidence>
<comment type="caution">
    <text evidence="15">The sequence shown here is derived from an EMBL/GenBank/DDBJ whole genome shotgun (WGS) entry which is preliminary data.</text>
</comment>
<keyword evidence="10" id="KW-0539">Nucleus</keyword>
<keyword evidence="5 11" id="KW-0863">Zinc-finger</keyword>
<feature type="domain" description="C2H2-type" evidence="13">
    <location>
        <begin position="567"/>
        <end position="594"/>
    </location>
</feature>
<dbReference type="GO" id="GO:0000122">
    <property type="term" value="P:negative regulation of transcription by RNA polymerase II"/>
    <property type="evidence" value="ECO:0007669"/>
    <property type="project" value="UniProtKB-ARBA"/>
</dbReference>
<evidence type="ECO:0000256" key="12">
    <source>
        <dbReference type="PROSITE-ProRule" id="PRU01263"/>
    </source>
</evidence>
<dbReference type="FunFam" id="3.30.160.60:FF:001465">
    <property type="entry name" value="Zinc finger protein 560"/>
    <property type="match status" value="1"/>
</dbReference>
<feature type="domain" description="C2H2-type" evidence="13">
    <location>
        <begin position="445"/>
        <end position="472"/>
    </location>
</feature>
<feature type="binding site" evidence="12">
    <location>
        <position position="70"/>
    </location>
    <ligand>
        <name>Zn(2+)</name>
        <dbReference type="ChEBI" id="CHEBI:29105"/>
    </ligand>
</feature>
<keyword evidence="7" id="KW-0805">Transcription regulation</keyword>
<evidence type="ECO:0000256" key="9">
    <source>
        <dbReference type="ARBA" id="ARBA00023163"/>
    </source>
</evidence>
<dbReference type="GO" id="GO:0005634">
    <property type="term" value="C:nucleus"/>
    <property type="evidence" value="ECO:0007669"/>
    <property type="project" value="UniProtKB-SubCell"/>
</dbReference>
<evidence type="ECO:0000256" key="6">
    <source>
        <dbReference type="ARBA" id="ARBA00022833"/>
    </source>
</evidence>
<dbReference type="Pfam" id="PF13912">
    <property type="entry name" value="zf-C2H2_6"/>
    <property type="match status" value="1"/>
</dbReference>
<evidence type="ECO:0000256" key="10">
    <source>
        <dbReference type="ARBA" id="ARBA00023242"/>
    </source>
</evidence>
<feature type="domain" description="C2H2-type" evidence="13">
    <location>
        <begin position="595"/>
        <end position="622"/>
    </location>
</feature>
<dbReference type="Pfam" id="PF07776">
    <property type="entry name" value="zf-AD"/>
    <property type="match status" value="1"/>
</dbReference>